<accession>A0A939BQR8</accession>
<keyword evidence="5 8" id="KW-0812">Transmembrane</keyword>
<keyword evidence="7 8" id="KW-0472">Membrane</keyword>
<sequence>MKIIKNKKKIYIILLLYIVWIVISSNLSLPSLILGLFISLSVNLVISYSSFTIKVAEKFIRNFFLFAYYGVIIAIQVFIASYKVAWFVLNPYKKFNPAIIKTDIDLGEKNNIMKLTILANIITLTPGTVAVSANINNNQLYIHWIDMEGGTEEEMKEKMVSNFDEIVRRLFA</sequence>
<dbReference type="PIRSF" id="PIRSF019239">
    <property type="entry name" value="MrpE"/>
    <property type="match status" value="1"/>
</dbReference>
<gene>
    <name evidence="9" type="ORF">JOC47_001495</name>
</gene>
<dbReference type="GO" id="GO:0015297">
    <property type="term" value="F:antiporter activity"/>
    <property type="evidence" value="ECO:0007669"/>
    <property type="project" value="UniProtKB-KW"/>
</dbReference>
<feature type="transmembrane region" description="Helical" evidence="8">
    <location>
        <begin position="33"/>
        <end position="51"/>
    </location>
</feature>
<evidence type="ECO:0000256" key="6">
    <source>
        <dbReference type="ARBA" id="ARBA00022989"/>
    </source>
</evidence>
<dbReference type="PANTHER" id="PTHR34584:SF1">
    <property type="entry name" value="NA(+)_H(+) ANTIPORTER SUBUNIT E1"/>
    <property type="match status" value="1"/>
</dbReference>
<dbReference type="PANTHER" id="PTHR34584">
    <property type="entry name" value="NA(+)/H(+) ANTIPORTER SUBUNIT E1"/>
    <property type="match status" value="1"/>
</dbReference>
<name>A0A939BQR8_9FIRM</name>
<reference evidence="9" key="1">
    <citation type="submission" date="2021-01" db="EMBL/GenBank/DDBJ databases">
        <title>Genomic Encyclopedia of Type Strains, Phase IV (KMG-IV): sequencing the most valuable type-strain genomes for metagenomic binning, comparative biology and taxonomic classification.</title>
        <authorList>
            <person name="Goeker M."/>
        </authorList>
    </citation>
    <scope>NUCLEOTIDE SEQUENCE</scope>
    <source>
        <strain evidence="9">DSM 23230</strain>
    </source>
</reference>
<dbReference type="GO" id="GO:0005886">
    <property type="term" value="C:plasma membrane"/>
    <property type="evidence" value="ECO:0007669"/>
    <property type="project" value="UniProtKB-SubCell"/>
</dbReference>
<evidence type="ECO:0000256" key="2">
    <source>
        <dbReference type="ARBA" id="ARBA00006228"/>
    </source>
</evidence>
<evidence type="ECO:0000256" key="4">
    <source>
        <dbReference type="ARBA" id="ARBA00022475"/>
    </source>
</evidence>
<keyword evidence="4" id="KW-1003">Cell membrane</keyword>
<dbReference type="GO" id="GO:0008324">
    <property type="term" value="F:monoatomic cation transmembrane transporter activity"/>
    <property type="evidence" value="ECO:0007669"/>
    <property type="project" value="InterPro"/>
</dbReference>
<comment type="similarity">
    <text evidence="2">Belongs to the CPA3 antiporters (TC 2.A.63) subunit E family.</text>
</comment>
<evidence type="ECO:0000256" key="7">
    <source>
        <dbReference type="ARBA" id="ARBA00023136"/>
    </source>
</evidence>
<keyword evidence="3" id="KW-0813">Transport</keyword>
<evidence type="ECO:0000256" key="8">
    <source>
        <dbReference type="SAM" id="Phobius"/>
    </source>
</evidence>
<organism evidence="9 10">
    <name type="scientific">Halanaerobacter jeridensis</name>
    <dbReference type="NCBI Taxonomy" id="706427"/>
    <lineage>
        <taxon>Bacteria</taxon>
        <taxon>Bacillati</taxon>
        <taxon>Bacillota</taxon>
        <taxon>Clostridia</taxon>
        <taxon>Halanaerobiales</taxon>
        <taxon>Halobacteroidaceae</taxon>
        <taxon>Halanaerobacter</taxon>
    </lineage>
</organism>
<keyword evidence="6 8" id="KW-1133">Transmembrane helix</keyword>
<keyword evidence="3" id="KW-0050">Antiport</keyword>
<feature type="transmembrane region" description="Helical" evidence="8">
    <location>
        <begin position="10"/>
        <end position="27"/>
    </location>
</feature>
<dbReference type="EMBL" id="JAFBDQ010000006">
    <property type="protein sequence ID" value="MBM7556644.1"/>
    <property type="molecule type" value="Genomic_DNA"/>
</dbReference>
<dbReference type="RefSeq" id="WP_204701420.1">
    <property type="nucleotide sequence ID" value="NZ_JAFBDQ010000006.1"/>
</dbReference>
<keyword evidence="10" id="KW-1185">Reference proteome</keyword>
<dbReference type="AlphaFoldDB" id="A0A939BQR8"/>
<proteinExistence type="inferred from homology"/>
<dbReference type="Pfam" id="PF01899">
    <property type="entry name" value="MNHE"/>
    <property type="match status" value="1"/>
</dbReference>
<comment type="caution">
    <text evidence="9">The sequence shown here is derived from an EMBL/GenBank/DDBJ whole genome shotgun (WGS) entry which is preliminary data.</text>
</comment>
<protein>
    <submittedName>
        <fullName evidence="9">Multicomponent Na+:H+ antiporter subunit E</fullName>
    </submittedName>
</protein>
<dbReference type="InterPro" id="IPR002758">
    <property type="entry name" value="Cation_antiport_E"/>
</dbReference>
<dbReference type="Proteomes" id="UP000774000">
    <property type="component" value="Unassembled WGS sequence"/>
</dbReference>
<evidence type="ECO:0000313" key="10">
    <source>
        <dbReference type="Proteomes" id="UP000774000"/>
    </source>
</evidence>
<comment type="subcellular location">
    <subcellularLocation>
        <location evidence="1">Cell membrane</location>
        <topology evidence="1">Multi-pass membrane protein</topology>
    </subcellularLocation>
</comment>
<feature type="transmembrane region" description="Helical" evidence="8">
    <location>
        <begin position="63"/>
        <end position="89"/>
    </location>
</feature>
<evidence type="ECO:0000256" key="3">
    <source>
        <dbReference type="ARBA" id="ARBA00022449"/>
    </source>
</evidence>
<evidence type="ECO:0000256" key="1">
    <source>
        <dbReference type="ARBA" id="ARBA00004651"/>
    </source>
</evidence>
<evidence type="ECO:0000256" key="5">
    <source>
        <dbReference type="ARBA" id="ARBA00022692"/>
    </source>
</evidence>
<evidence type="ECO:0000313" key="9">
    <source>
        <dbReference type="EMBL" id="MBM7556644.1"/>
    </source>
</evidence>